<dbReference type="Proteomes" id="UP000314294">
    <property type="component" value="Unassembled WGS sequence"/>
</dbReference>
<organism evidence="2 3">
    <name type="scientific">Liparis tanakae</name>
    <name type="common">Tanaka's snailfish</name>
    <dbReference type="NCBI Taxonomy" id="230148"/>
    <lineage>
        <taxon>Eukaryota</taxon>
        <taxon>Metazoa</taxon>
        <taxon>Chordata</taxon>
        <taxon>Craniata</taxon>
        <taxon>Vertebrata</taxon>
        <taxon>Euteleostomi</taxon>
        <taxon>Actinopterygii</taxon>
        <taxon>Neopterygii</taxon>
        <taxon>Teleostei</taxon>
        <taxon>Neoteleostei</taxon>
        <taxon>Acanthomorphata</taxon>
        <taxon>Eupercaria</taxon>
        <taxon>Perciformes</taxon>
        <taxon>Cottioidei</taxon>
        <taxon>Cottales</taxon>
        <taxon>Liparidae</taxon>
        <taxon>Liparis</taxon>
    </lineage>
</organism>
<evidence type="ECO:0000313" key="3">
    <source>
        <dbReference type="Proteomes" id="UP000314294"/>
    </source>
</evidence>
<proteinExistence type="predicted"/>
<reference evidence="2 3" key="1">
    <citation type="submission" date="2019-03" db="EMBL/GenBank/DDBJ databases">
        <title>First draft genome of Liparis tanakae, snailfish: a comprehensive survey of snailfish specific genes.</title>
        <authorList>
            <person name="Kim W."/>
            <person name="Song I."/>
            <person name="Jeong J.-H."/>
            <person name="Kim D."/>
            <person name="Kim S."/>
            <person name="Ryu S."/>
            <person name="Song J.Y."/>
            <person name="Lee S.K."/>
        </authorList>
    </citation>
    <scope>NUCLEOTIDE SEQUENCE [LARGE SCALE GENOMIC DNA]</scope>
    <source>
        <tissue evidence="2">Muscle</tissue>
    </source>
</reference>
<name>A0A4Z2JF81_9TELE</name>
<accession>A0A4Z2JF81</accession>
<protein>
    <submittedName>
        <fullName evidence="2">Uncharacterized protein</fullName>
    </submittedName>
</protein>
<evidence type="ECO:0000256" key="1">
    <source>
        <dbReference type="SAM" id="MobiDB-lite"/>
    </source>
</evidence>
<comment type="caution">
    <text evidence="2">The sequence shown here is derived from an EMBL/GenBank/DDBJ whole genome shotgun (WGS) entry which is preliminary data.</text>
</comment>
<sequence>MDSTGIEGGNGGRHFRVLLDSRLQQPLQNGPFPHGDGTVAGLGEPTPFSPAEPFSLHVLPGPDCDLVDPLAGGGYTRPRPRSSSLGDLYTLTRPMDSVVLTVCMRVSVFSRARPAVRLFLVEERC</sequence>
<dbReference type="AlphaFoldDB" id="A0A4Z2JF81"/>
<feature type="region of interest" description="Disordered" evidence="1">
    <location>
        <begin position="26"/>
        <end position="46"/>
    </location>
</feature>
<gene>
    <name evidence="2" type="ORF">EYF80_000969</name>
</gene>
<keyword evidence="3" id="KW-1185">Reference proteome</keyword>
<evidence type="ECO:0000313" key="2">
    <source>
        <dbReference type="EMBL" id="TNN88637.1"/>
    </source>
</evidence>
<dbReference type="EMBL" id="SRLO01000004">
    <property type="protein sequence ID" value="TNN88637.1"/>
    <property type="molecule type" value="Genomic_DNA"/>
</dbReference>